<dbReference type="Gene3D" id="2.20.28.120">
    <property type="entry name" value="Ribosomal protein L33"/>
    <property type="match status" value="1"/>
</dbReference>
<name>A0AAV4AAB9_9GAST</name>
<dbReference type="PANTHER" id="PTHR47037:SF1">
    <property type="entry name" value="LARGE RIBOSOMAL SUBUNIT PROTEIN BL33M"/>
    <property type="match status" value="1"/>
</dbReference>
<protein>
    <recommendedName>
        <fullName evidence="6">Large ribosomal subunit protein bL33m</fullName>
    </recommendedName>
    <alternativeName>
        <fullName evidence="7">39S ribosomal protein L33, mitochondrial</fullName>
    </alternativeName>
</protein>
<comment type="subcellular location">
    <subcellularLocation>
        <location evidence="1">Mitochondrion</location>
    </subcellularLocation>
</comment>
<dbReference type="PANTHER" id="PTHR47037">
    <property type="entry name" value="39S RIBOSOMAL PROTEIN L33, MITOCHONDRIAL"/>
    <property type="match status" value="1"/>
</dbReference>
<dbReference type="EMBL" id="BLXT01003731">
    <property type="protein sequence ID" value="GFO03822.1"/>
    <property type="molecule type" value="Genomic_DNA"/>
</dbReference>
<evidence type="ECO:0000256" key="6">
    <source>
        <dbReference type="ARBA" id="ARBA00035275"/>
    </source>
</evidence>
<dbReference type="InterPro" id="IPR011332">
    <property type="entry name" value="Ribosomal_zn-bd"/>
</dbReference>
<evidence type="ECO:0000313" key="9">
    <source>
        <dbReference type="Proteomes" id="UP000735302"/>
    </source>
</evidence>
<dbReference type="Proteomes" id="UP000735302">
    <property type="component" value="Unassembled WGS sequence"/>
</dbReference>
<comment type="similarity">
    <text evidence="2">Belongs to the bacterial ribosomal protein bL33 family.</text>
</comment>
<evidence type="ECO:0000256" key="2">
    <source>
        <dbReference type="ARBA" id="ARBA00007596"/>
    </source>
</evidence>
<evidence type="ECO:0000256" key="7">
    <source>
        <dbReference type="ARBA" id="ARBA00035436"/>
    </source>
</evidence>
<accession>A0AAV4AAB9</accession>
<dbReference type="GO" id="GO:0005739">
    <property type="term" value="C:mitochondrion"/>
    <property type="evidence" value="ECO:0007669"/>
    <property type="project" value="UniProtKB-SubCell"/>
</dbReference>
<comment type="caution">
    <text evidence="8">The sequence shown here is derived from an EMBL/GenBank/DDBJ whole genome shotgun (WGS) entry which is preliminary data.</text>
</comment>
<evidence type="ECO:0000256" key="5">
    <source>
        <dbReference type="ARBA" id="ARBA00023274"/>
    </source>
</evidence>
<keyword evidence="3 8" id="KW-0689">Ribosomal protein</keyword>
<evidence type="ECO:0000256" key="4">
    <source>
        <dbReference type="ARBA" id="ARBA00023128"/>
    </source>
</evidence>
<dbReference type="AlphaFoldDB" id="A0AAV4AAB9"/>
<dbReference type="InterPro" id="IPR038584">
    <property type="entry name" value="Ribosomal_bL33_sf"/>
</dbReference>
<evidence type="ECO:0000313" key="8">
    <source>
        <dbReference type="EMBL" id="GFO03822.1"/>
    </source>
</evidence>
<keyword evidence="9" id="KW-1185">Reference proteome</keyword>
<reference evidence="8 9" key="1">
    <citation type="journal article" date="2021" name="Elife">
        <title>Chloroplast acquisition without the gene transfer in kleptoplastic sea slugs, Plakobranchus ocellatus.</title>
        <authorList>
            <person name="Maeda T."/>
            <person name="Takahashi S."/>
            <person name="Yoshida T."/>
            <person name="Shimamura S."/>
            <person name="Takaki Y."/>
            <person name="Nagai Y."/>
            <person name="Toyoda A."/>
            <person name="Suzuki Y."/>
            <person name="Arimoto A."/>
            <person name="Ishii H."/>
            <person name="Satoh N."/>
            <person name="Nishiyama T."/>
            <person name="Hasebe M."/>
            <person name="Maruyama T."/>
            <person name="Minagawa J."/>
            <person name="Obokata J."/>
            <person name="Shigenobu S."/>
        </authorList>
    </citation>
    <scope>NUCLEOTIDE SEQUENCE [LARGE SCALE GENOMIC DNA]</scope>
</reference>
<dbReference type="SUPFAM" id="SSF57829">
    <property type="entry name" value="Zn-binding ribosomal proteins"/>
    <property type="match status" value="1"/>
</dbReference>
<evidence type="ECO:0000256" key="1">
    <source>
        <dbReference type="ARBA" id="ARBA00004173"/>
    </source>
</evidence>
<dbReference type="InterPro" id="IPR052008">
    <property type="entry name" value="Mitoribosomal_protein_bL33"/>
</dbReference>
<organism evidence="8 9">
    <name type="scientific">Plakobranchus ocellatus</name>
    <dbReference type="NCBI Taxonomy" id="259542"/>
    <lineage>
        <taxon>Eukaryota</taxon>
        <taxon>Metazoa</taxon>
        <taxon>Spiralia</taxon>
        <taxon>Lophotrochozoa</taxon>
        <taxon>Mollusca</taxon>
        <taxon>Gastropoda</taxon>
        <taxon>Heterobranchia</taxon>
        <taxon>Euthyneura</taxon>
        <taxon>Panpulmonata</taxon>
        <taxon>Sacoglossa</taxon>
        <taxon>Placobranchoidea</taxon>
        <taxon>Plakobranchidae</taxon>
        <taxon>Plakobranchus</taxon>
    </lineage>
</organism>
<gene>
    <name evidence="8" type="ORF">PoB_003032700</name>
</gene>
<dbReference type="GO" id="GO:0005840">
    <property type="term" value="C:ribosome"/>
    <property type="evidence" value="ECO:0007669"/>
    <property type="project" value="UniProtKB-KW"/>
</dbReference>
<keyword evidence="4" id="KW-0496">Mitochondrion</keyword>
<proteinExistence type="inferred from homology"/>
<dbReference type="GO" id="GO:0006412">
    <property type="term" value="P:translation"/>
    <property type="evidence" value="ECO:0007669"/>
    <property type="project" value="InterPro"/>
</dbReference>
<dbReference type="GO" id="GO:1990904">
    <property type="term" value="C:ribonucleoprotein complex"/>
    <property type="evidence" value="ECO:0007669"/>
    <property type="project" value="UniProtKB-KW"/>
</dbReference>
<keyword evidence="5" id="KW-0687">Ribonucleoprotein</keyword>
<sequence length="109" mass="12813">MLGFQEGEHGLRLGQVRERRRVYKSSFEQQLKAKAREKKIAAARGKARQEKEAEEVIVVMLESLAGTGHRLFRQRPKVGEKLEFLYRDPFVQEKVLYREVKKVKTIRSK</sequence>
<evidence type="ECO:0000256" key="3">
    <source>
        <dbReference type="ARBA" id="ARBA00022980"/>
    </source>
</evidence>